<protein>
    <submittedName>
        <fullName evidence="1">Uncharacterized protein</fullName>
    </submittedName>
</protein>
<accession>A0A1I0RDJ9</accession>
<dbReference type="EMBL" id="FOJI01000014">
    <property type="protein sequence ID" value="SEW38900.1"/>
    <property type="molecule type" value="Genomic_DNA"/>
</dbReference>
<proteinExistence type="predicted"/>
<dbReference type="Proteomes" id="UP000199701">
    <property type="component" value="Unassembled WGS sequence"/>
</dbReference>
<sequence>MDTPSKKDVIEGIKKVDIPKMSRYTWNKDYYLELIETSDYCKRRTVVEFWLSSKQDKLRKRIIVVYGNLKKIEKEMERDNYFEIGMGYFIDTYNNVEKLQDELIYQCVDGIIFYIDAYASSTRNAVVRFHSKK</sequence>
<dbReference type="RefSeq" id="WP_092455920.1">
    <property type="nucleotide sequence ID" value="NZ_FOJI01000014.1"/>
</dbReference>
<dbReference type="STRING" id="99656.SAMN05421659_11459"/>
<organism evidence="1 2">
    <name type="scientific">[Clostridium] fimetarium</name>
    <dbReference type="NCBI Taxonomy" id="99656"/>
    <lineage>
        <taxon>Bacteria</taxon>
        <taxon>Bacillati</taxon>
        <taxon>Bacillota</taxon>
        <taxon>Clostridia</taxon>
        <taxon>Lachnospirales</taxon>
        <taxon>Lachnospiraceae</taxon>
    </lineage>
</organism>
<keyword evidence="2" id="KW-1185">Reference proteome</keyword>
<evidence type="ECO:0000313" key="2">
    <source>
        <dbReference type="Proteomes" id="UP000199701"/>
    </source>
</evidence>
<evidence type="ECO:0000313" key="1">
    <source>
        <dbReference type="EMBL" id="SEW38900.1"/>
    </source>
</evidence>
<name>A0A1I0RDJ9_9FIRM</name>
<dbReference type="AlphaFoldDB" id="A0A1I0RDJ9"/>
<reference evidence="1 2" key="1">
    <citation type="submission" date="2016-10" db="EMBL/GenBank/DDBJ databases">
        <authorList>
            <person name="de Groot N.N."/>
        </authorList>
    </citation>
    <scope>NUCLEOTIDE SEQUENCE [LARGE SCALE GENOMIC DNA]</scope>
    <source>
        <strain evidence="1 2">DSM 9179</strain>
    </source>
</reference>
<gene>
    <name evidence="1" type="ORF">SAMN05421659_11459</name>
</gene>